<name>V2YA07_MONRO</name>
<gene>
    <name evidence="1" type="ORF">Moror_3208</name>
</gene>
<dbReference type="KEGG" id="mrr:Moror_3208"/>
<organism evidence="1 2">
    <name type="scientific">Moniliophthora roreri (strain MCA 2997)</name>
    <name type="common">Cocoa frosty pod rot fungus</name>
    <name type="synonym">Crinipellis roreri</name>
    <dbReference type="NCBI Taxonomy" id="1381753"/>
    <lineage>
        <taxon>Eukaryota</taxon>
        <taxon>Fungi</taxon>
        <taxon>Dikarya</taxon>
        <taxon>Basidiomycota</taxon>
        <taxon>Agaricomycotina</taxon>
        <taxon>Agaricomycetes</taxon>
        <taxon>Agaricomycetidae</taxon>
        <taxon>Agaricales</taxon>
        <taxon>Marasmiineae</taxon>
        <taxon>Marasmiaceae</taxon>
        <taxon>Moniliophthora</taxon>
    </lineage>
</organism>
<sequence length="330" mass="37991">MSIWYTSPDPWPSAHWPYSNDSEKGLSSEKRWPRLDEDLQDYFFKISKGHIDVTTSLFYMAMTAKMDAKFKYLPRLYVNFMVYWESQDRFMQAIKNDADNFCRGLPAEHMSTAWTKTELSSPDPEQAEALQFMKTQGWMYVYESPNDDTAIRFPSPLHLSWFSNKLLANTTLPPDLASMPFEAFWQTVLRRFSPAAFRSPPHAEVAKSGASFVEAQYQNQFYRSIYALTEGAMAVSPEYGQYTQREQGRIDFFVASKKWGFELLRDSDRIKNYLDSGGAYHPWIAEANSQTSSFWTSGCRNLRRHIPTTLAHSTSCIKKTSLGTKSGITC</sequence>
<comment type="caution">
    <text evidence="1">The sequence shown here is derived from an EMBL/GenBank/DDBJ whole genome shotgun (WGS) entry which is preliminary data.</text>
</comment>
<dbReference type="Proteomes" id="UP000017559">
    <property type="component" value="Unassembled WGS sequence"/>
</dbReference>
<dbReference type="HOGENOM" id="CLU_842221_0_0_1"/>
<proteinExistence type="predicted"/>
<keyword evidence="2" id="KW-1185">Reference proteome</keyword>
<evidence type="ECO:0000313" key="1">
    <source>
        <dbReference type="EMBL" id="ESK88509.1"/>
    </source>
</evidence>
<protein>
    <submittedName>
        <fullName evidence="1">Uncharacterized protein</fullName>
    </submittedName>
</protein>
<dbReference type="EMBL" id="AWSO01000643">
    <property type="protein sequence ID" value="ESK88509.1"/>
    <property type="molecule type" value="Genomic_DNA"/>
</dbReference>
<reference evidence="1 2" key="1">
    <citation type="journal article" date="2014" name="BMC Genomics">
        <title>Genome and secretome analysis of the hemibiotrophic fungal pathogen, Moniliophthora roreri, which causes frosty pod rot disease of cacao: mechanisms of the biotrophic and necrotrophic phases.</title>
        <authorList>
            <person name="Meinhardt L.W."/>
            <person name="Costa G.G.L."/>
            <person name="Thomazella D.P.T."/>
            <person name="Teixeira P.J.P.L."/>
            <person name="Carazzolle M.F."/>
            <person name="Schuster S.C."/>
            <person name="Carlson J.E."/>
            <person name="Guiltinan M.J."/>
            <person name="Mieczkowski P."/>
            <person name="Farmer A."/>
            <person name="Ramaraj T."/>
            <person name="Crozier J."/>
            <person name="Davis R.E."/>
            <person name="Shao J."/>
            <person name="Melnick R.L."/>
            <person name="Pereira G.A.G."/>
            <person name="Bailey B.A."/>
        </authorList>
    </citation>
    <scope>NUCLEOTIDE SEQUENCE [LARGE SCALE GENOMIC DNA]</scope>
    <source>
        <strain evidence="1 2">MCA 2997</strain>
    </source>
</reference>
<accession>V2YA07</accession>
<evidence type="ECO:0000313" key="2">
    <source>
        <dbReference type="Proteomes" id="UP000017559"/>
    </source>
</evidence>
<dbReference type="AlphaFoldDB" id="V2YA07"/>
<dbReference type="OrthoDB" id="5424500at2759"/>